<evidence type="ECO:0000256" key="1">
    <source>
        <dbReference type="SAM" id="MobiDB-lite"/>
    </source>
</evidence>
<sequence length="216" mass="24553">MTTCSFSSMVAQLKEAQIEAVRSMGFTSFLKIDVKQIPMKFSKWLVESFDPYVVYFKLLEEQKFHVTTFDVYLTLGVPIGGKQIVKINKAFIDEKYEENRYYSRFILKHVMDVIQITSPNWCQFILDKLISIVRHYKESKAAKRQPNKDNGGPSFSPTLALDQLGNEALTLATTSMTDTIPTTTFTPSLNTGDKKDNDNEDDNGGAPLRFPLRSNN</sequence>
<feature type="compositionally biased region" description="Low complexity" evidence="1">
    <location>
        <begin position="179"/>
        <end position="191"/>
    </location>
</feature>
<evidence type="ECO:0000313" key="2">
    <source>
        <dbReference type="EMBL" id="KAJ8422212.1"/>
    </source>
</evidence>
<dbReference type="PANTHER" id="PTHR34835">
    <property type="entry name" value="OS07G0283600 PROTEIN-RELATED"/>
    <property type="match status" value="1"/>
</dbReference>
<name>A0A9Q1GJD9_9CARY</name>
<keyword evidence="3" id="KW-1185">Reference proteome</keyword>
<organism evidence="2 3">
    <name type="scientific">Carnegiea gigantea</name>
    <dbReference type="NCBI Taxonomy" id="171969"/>
    <lineage>
        <taxon>Eukaryota</taxon>
        <taxon>Viridiplantae</taxon>
        <taxon>Streptophyta</taxon>
        <taxon>Embryophyta</taxon>
        <taxon>Tracheophyta</taxon>
        <taxon>Spermatophyta</taxon>
        <taxon>Magnoliopsida</taxon>
        <taxon>eudicotyledons</taxon>
        <taxon>Gunneridae</taxon>
        <taxon>Pentapetalae</taxon>
        <taxon>Caryophyllales</taxon>
        <taxon>Cactineae</taxon>
        <taxon>Cactaceae</taxon>
        <taxon>Cactoideae</taxon>
        <taxon>Echinocereeae</taxon>
        <taxon>Carnegiea</taxon>
    </lineage>
</organism>
<feature type="region of interest" description="Disordered" evidence="1">
    <location>
        <begin position="179"/>
        <end position="216"/>
    </location>
</feature>
<accession>A0A9Q1GJD9</accession>
<gene>
    <name evidence="2" type="ORF">Cgig2_000290</name>
</gene>
<protein>
    <submittedName>
        <fullName evidence="2">Uncharacterized protein</fullName>
    </submittedName>
</protein>
<dbReference type="OrthoDB" id="679318at2759"/>
<evidence type="ECO:0000313" key="3">
    <source>
        <dbReference type="Proteomes" id="UP001153076"/>
    </source>
</evidence>
<proteinExistence type="predicted"/>
<dbReference type="Proteomes" id="UP001153076">
    <property type="component" value="Unassembled WGS sequence"/>
</dbReference>
<reference evidence="2" key="1">
    <citation type="submission" date="2022-04" db="EMBL/GenBank/DDBJ databases">
        <title>Carnegiea gigantea Genome sequencing and assembly v2.</title>
        <authorList>
            <person name="Copetti D."/>
            <person name="Sanderson M.J."/>
            <person name="Burquez A."/>
            <person name="Wojciechowski M.F."/>
        </authorList>
    </citation>
    <scope>NUCLEOTIDE SEQUENCE</scope>
    <source>
        <strain evidence="2">SGP5-SGP5p</strain>
        <tissue evidence="2">Aerial part</tissue>
    </source>
</reference>
<dbReference type="AlphaFoldDB" id="A0A9Q1GJD9"/>
<comment type="caution">
    <text evidence="2">The sequence shown here is derived from an EMBL/GenBank/DDBJ whole genome shotgun (WGS) entry which is preliminary data.</text>
</comment>
<dbReference type="EMBL" id="JAKOGI010002340">
    <property type="protein sequence ID" value="KAJ8422212.1"/>
    <property type="molecule type" value="Genomic_DNA"/>
</dbReference>